<proteinExistence type="predicted"/>
<dbReference type="Proteomes" id="UP001196870">
    <property type="component" value="Unassembled WGS sequence"/>
</dbReference>
<feature type="region of interest" description="Disordered" evidence="1">
    <location>
        <begin position="1"/>
        <end position="22"/>
    </location>
</feature>
<keyword evidence="3" id="KW-1185">Reference proteome</keyword>
<evidence type="ECO:0000313" key="3">
    <source>
        <dbReference type="Proteomes" id="UP001196870"/>
    </source>
</evidence>
<comment type="caution">
    <text evidence="2">The sequence shown here is derived from an EMBL/GenBank/DDBJ whole genome shotgun (WGS) entry which is preliminary data.</text>
</comment>
<dbReference type="RefSeq" id="WP_211851307.1">
    <property type="nucleotide sequence ID" value="NZ_JAAGBB010000004.1"/>
</dbReference>
<feature type="region of interest" description="Disordered" evidence="1">
    <location>
        <begin position="99"/>
        <end position="120"/>
    </location>
</feature>
<accession>A0ABS5ETV2</accession>
<protein>
    <submittedName>
        <fullName evidence="2">Uncharacterized protein</fullName>
    </submittedName>
</protein>
<sequence>MVAGLTGCTVDGTGHAPGTRPVGNGYLRVGGLQSEGDVQAVYWESVEPGQILTGDDSIRALVIRDPELIARCGAPTVVNSDERMLPSSEPPRRRREITMAIRCPNRSPQRISGANAPEIR</sequence>
<evidence type="ECO:0000313" key="2">
    <source>
        <dbReference type="EMBL" id="MBR0663723.1"/>
    </source>
</evidence>
<name>A0ABS5ETV2_9PROT</name>
<reference evidence="3" key="1">
    <citation type="journal article" date="2021" name="Syst. Appl. Microbiol.">
        <title>Roseomonas hellenica sp. nov., isolated from roots of wild-growing Alkanna tinctoria.</title>
        <authorList>
            <person name="Rat A."/>
            <person name="Naranjo H.D."/>
            <person name="Lebbe L."/>
            <person name="Cnockaert M."/>
            <person name="Krigas N."/>
            <person name="Grigoriadou K."/>
            <person name="Maloupa E."/>
            <person name="Willems A."/>
        </authorList>
    </citation>
    <scope>NUCLEOTIDE SEQUENCE [LARGE SCALE GENOMIC DNA]</scope>
    <source>
        <strain evidence="3">LMG 31523</strain>
    </source>
</reference>
<gene>
    <name evidence="2" type="ORF">GXW71_05065</name>
</gene>
<organism evidence="2 3">
    <name type="scientific">Plastoroseomonas hellenica</name>
    <dbReference type="NCBI Taxonomy" id="2687306"/>
    <lineage>
        <taxon>Bacteria</taxon>
        <taxon>Pseudomonadati</taxon>
        <taxon>Pseudomonadota</taxon>
        <taxon>Alphaproteobacteria</taxon>
        <taxon>Acetobacterales</taxon>
        <taxon>Acetobacteraceae</taxon>
        <taxon>Plastoroseomonas</taxon>
    </lineage>
</organism>
<evidence type="ECO:0000256" key="1">
    <source>
        <dbReference type="SAM" id="MobiDB-lite"/>
    </source>
</evidence>
<dbReference type="EMBL" id="JAAGBB010000004">
    <property type="protein sequence ID" value="MBR0663723.1"/>
    <property type="molecule type" value="Genomic_DNA"/>
</dbReference>